<dbReference type="SMART" id="SM00355">
    <property type="entry name" value="ZnF_C2H2"/>
    <property type="match status" value="6"/>
</dbReference>
<dbReference type="KEGG" id="hazt:108681295"/>
<dbReference type="Proteomes" id="UP000694843">
    <property type="component" value="Unplaced"/>
</dbReference>
<gene>
    <name evidence="10" type="primary">LOC108681295</name>
</gene>
<organism evidence="9 10">
    <name type="scientific">Hyalella azteca</name>
    <name type="common">Amphipod</name>
    <dbReference type="NCBI Taxonomy" id="294128"/>
    <lineage>
        <taxon>Eukaryota</taxon>
        <taxon>Metazoa</taxon>
        <taxon>Ecdysozoa</taxon>
        <taxon>Arthropoda</taxon>
        <taxon>Crustacea</taxon>
        <taxon>Multicrustacea</taxon>
        <taxon>Malacostraca</taxon>
        <taxon>Eumalacostraca</taxon>
        <taxon>Peracarida</taxon>
        <taxon>Amphipoda</taxon>
        <taxon>Senticaudata</taxon>
        <taxon>Talitrida</taxon>
        <taxon>Talitroidea</taxon>
        <taxon>Hyalellidae</taxon>
        <taxon>Hyalella</taxon>
    </lineage>
</organism>
<dbReference type="GO" id="GO:0008270">
    <property type="term" value="F:zinc ion binding"/>
    <property type="evidence" value="ECO:0007669"/>
    <property type="project" value="UniProtKB-KW"/>
</dbReference>
<dbReference type="Gene3D" id="3.30.160.60">
    <property type="entry name" value="Classic Zinc Finger"/>
    <property type="match status" value="6"/>
</dbReference>
<dbReference type="PANTHER" id="PTHR23235:SF142">
    <property type="entry name" value="ZINC FINGER PROTEIN 384"/>
    <property type="match status" value="1"/>
</dbReference>
<dbReference type="FunFam" id="3.30.160.60:FF:000176">
    <property type="entry name" value="zinc finger protein 70"/>
    <property type="match status" value="1"/>
</dbReference>
<evidence type="ECO:0000256" key="4">
    <source>
        <dbReference type="ARBA" id="ARBA00022833"/>
    </source>
</evidence>
<dbReference type="GO" id="GO:0000978">
    <property type="term" value="F:RNA polymerase II cis-regulatory region sequence-specific DNA binding"/>
    <property type="evidence" value="ECO:0007669"/>
    <property type="project" value="TreeGrafter"/>
</dbReference>
<evidence type="ECO:0000256" key="7">
    <source>
        <dbReference type="PROSITE-ProRule" id="PRU00042"/>
    </source>
</evidence>
<keyword evidence="4" id="KW-0862">Zinc</keyword>
<evidence type="ECO:0000313" key="9">
    <source>
        <dbReference type="Proteomes" id="UP000694843"/>
    </source>
</evidence>
<evidence type="ECO:0000256" key="5">
    <source>
        <dbReference type="ARBA" id="ARBA00023125"/>
    </source>
</evidence>
<evidence type="ECO:0000256" key="3">
    <source>
        <dbReference type="ARBA" id="ARBA00022771"/>
    </source>
</evidence>
<dbReference type="FunFam" id="3.30.160.60:FF:000634">
    <property type="entry name" value="Zinc finger X-chromosomal protein"/>
    <property type="match status" value="1"/>
</dbReference>
<dbReference type="GO" id="GO:0000981">
    <property type="term" value="F:DNA-binding transcription factor activity, RNA polymerase II-specific"/>
    <property type="evidence" value="ECO:0007669"/>
    <property type="project" value="TreeGrafter"/>
</dbReference>
<dbReference type="FunFam" id="3.30.160.60:FF:002343">
    <property type="entry name" value="Zinc finger protein 33A"/>
    <property type="match status" value="2"/>
</dbReference>
<keyword evidence="1" id="KW-0479">Metal-binding</keyword>
<keyword evidence="6" id="KW-0539">Nucleus</keyword>
<evidence type="ECO:0000256" key="1">
    <source>
        <dbReference type="ARBA" id="ARBA00022723"/>
    </source>
</evidence>
<name>A0A979FW68_HYAAZ</name>
<feature type="domain" description="C2H2-type" evidence="8">
    <location>
        <begin position="475"/>
        <end position="502"/>
    </location>
</feature>
<feature type="domain" description="C2H2-type" evidence="8">
    <location>
        <begin position="361"/>
        <end position="388"/>
    </location>
</feature>
<dbReference type="Pfam" id="PF00096">
    <property type="entry name" value="zf-C2H2"/>
    <property type="match status" value="5"/>
</dbReference>
<evidence type="ECO:0000256" key="2">
    <source>
        <dbReference type="ARBA" id="ARBA00022737"/>
    </source>
</evidence>
<dbReference type="OrthoDB" id="9537509at2759"/>
<dbReference type="InterPro" id="IPR036236">
    <property type="entry name" value="Znf_C2H2_sf"/>
</dbReference>
<dbReference type="InterPro" id="IPR013087">
    <property type="entry name" value="Znf_C2H2_type"/>
</dbReference>
<feature type="domain" description="C2H2-type" evidence="8">
    <location>
        <begin position="389"/>
        <end position="417"/>
    </location>
</feature>
<dbReference type="AlphaFoldDB" id="A0A979FW68"/>
<sequence>MDDNQISLELPSFQNESMDTSVNMVALPVDDEERIHLGNVSAADMQDIRSMADVAGLRVDMSDDISDELSMGLSSSSLQVTSIEGNEDLVMTRMNLTNAASATSNSLNHYNHNELLANNHHQAQFVNFSSTSNNHRKEVHGTSNGFIISDNSLPVLSKLNSDCALPLNQNRDLLAICSSRKKYCNEAQALDHKSFVKSEARSEHPMITLVDSEELDATPAPLVHHVSEDIHSENTTQQPRVNDHCFLCGAKLTVSARGAVDILNPSMKTSHCLQPLSCALSDALQLRPPLLPASPLLRETSLLCKKCFRQLEEHDALQAQLSALQKVTCCSCSSMPYRRSSQLFGRSLELHKVIHTGVKNYSCKLCNKMFARKGEVEDHERIHTGEKPFQCEICGATFSQRSNLQSHKRATHLKEKKHQCPDCDKAFKRRRLLVYHQMSVHTGERPYKCEICSAAFVYPEHFKKHLRIHTGEKPFKCEICGKAFNSRDNRNAHKFIHSERKPYECTLCNTGFMRKPMLMTHLLQHDQNLSQPESCVRVNPPSVADEPWSQNHSMATDENEFYENSESLKIVPEDLEGEVQLVNNEEVEVVSRPLHIIQTDGLPRYLIQSSDRSSFLASIQGQVLEVRPEAFHVKCDGVHYELSDNAPEAEDVESPTANALGVQTSTFQLQLDDEDELDQDELKLQNVRTVGEEIQGISCVSGVVGSQHGHDNNLLSCGTSQEDNNSLLSRSFQFDGPIKVYTTQGVVTVPGSKERRVASNRTMWNEANTE</sequence>
<protein>
    <submittedName>
        <fullName evidence="10">Zinc finger protein 16</fullName>
    </submittedName>
</protein>
<accession>A0A979FW68</accession>
<feature type="domain" description="C2H2-type" evidence="8">
    <location>
        <begin position="503"/>
        <end position="525"/>
    </location>
</feature>
<evidence type="ECO:0000256" key="6">
    <source>
        <dbReference type="ARBA" id="ARBA00023242"/>
    </source>
</evidence>
<dbReference type="SUPFAM" id="SSF57667">
    <property type="entry name" value="beta-beta-alpha zinc fingers"/>
    <property type="match status" value="3"/>
</dbReference>
<proteinExistence type="predicted"/>
<keyword evidence="9" id="KW-1185">Reference proteome</keyword>
<dbReference type="RefSeq" id="XP_047741493.1">
    <property type="nucleotide sequence ID" value="XM_047885537.1"/>
</dbReference>
<feature type="domain" description="C2H2-type" evidence="8">
    <location>
        <begin position="418"/>
        <end position="446"/>
    </location>
</feature>
<dbReference type="PROSITE" id="PS50157">
    <property type="entry name" value="ZINC_FINGER_C2H2_2"/>
    <property type="match status" value="6"/>
</dbReference>
<feature type="domain" description="C2H2-type" evidence="8">
    <location>
        <begin position="447"/>
        <end position="474"/>
    </location>
</feature>
<keyword evidence="2" id="KW-0677">Repeat</keyword>
<evidence type="ECO:0000313" key="10">
    <source>
        <dbReference type="RefSeq" id="XP_047741493.1"/>
    </source>
</evidence>
<keyword evidence="3 7" id="KW-0863">Zinc-finger</keyword>
<reference evidence="10" key="1">
    <citation type="submission" date="2025-08" db="UniProtKB">
        <authorList>
            <consortium name="RefSeq"/>
        </authorList>
    </citation>
    <scope>IDENTIFICATION</scope>
    <source>
        <tissue evidence="10">Whole organism</tissue>
    </source>
</reference>
<dbReference type="PROSITE" id="PS00028">
    <property type="entry name" value="ZINC_FINGER_C2H2_1"/>
    <property type="match status" value="6"/>
</dbReference>
<dbReference type="GeneID" id="108681295"/>
<evidence type="ECO:0000259" key="8">
    <source>
        <dbReference type="PROSITE" id="PS50157"/>
    </source>
</evidence>
<dbReference type="PANTHER" id="PTHR23235">
    <property type="entry name" value="KRUEPPEL-LIKE TRANSCRIPTION FACTOR"/>
    <property type="match status" value="1"/>
</dbReference>
<keyword evidence="5" id="KW-0238">DNA-binding</keyword>